<feature type="signal peptide" evidence="2">
    <location>
        <begin position="1"/>
        <end position="25"/>
    </location>
</feature>
<dbReference type="Pfam" id="PF10990">
    <property type="entry name" value="DUF2809"/>
    <property type="match status" value="1"/>
</dbReference>
<name>A0A4R5YDM9_9MICO</name>
<proteinExistence type="predicted"/>
<keyword evidence="1" id="KW-1133">Transmembrane helix</keyword>
<keyword evidence="1" id="KW-0472">Membrane</keyword>
<dbReference type="AlphaFoldDB" id="A0A4R5YDM9"/>
<reference evidence="3 4" key="1">
    <citation type="submission" date="2019-03" db="EMBL/GenBank/DDBJ databases">
        <title>Genome Sequencing and Assembly of Various Microbes Isolated from Partially Reclaimed Soil and Acid Mine Drainage (AMD) Site.</title>
        <authorList>
            <person name="Steinbock B."/>
            <person name="Bechtold R."/>
            <person name="Sevigny J.L."/>
            <person name="Thomas D."/>
            <person name="Cuthill L.R."/>
            <person name="Aveiro Johannsen E.J."/>
            <person name="Thomas K."/>
            <person name="Ghosh A."/>
        </authorList>
    </citation>
    <scope>NUCLEOTIDE SEQUENCE [LARGE SCALE GENOMIC DNA]</scope>
    <source>
        <strain evidence="3 4">F-B2</strain>
    </source>
</reference>
<gene>
    <name evidence="3" type="ORF">E2R54_07965</name>
</gene>
<feature type="chain" id="PRO_5020710391" evidence="2">
    <location>
        <begin position="26"/>
        <end position="134"/>
    </location>
</feature>
<dbReference type="Proteomes" id="UP000295633">
    <property type="component" value="Unassembled WGS sequence"/>
</dbReference>
<feature type="transmembrane region" description="Helical" evidence="1">
    <location>
        <begin position="58"/>
        <end position="82"/>
    </location>
</feature>
<evidence type="ECO:0000256" key="2">
    <source>
        <dbReference type="SAM" id="SignalP"/>
    </source>
</evidence>
<evidence type="ECO:0000313" key="3">
    <source>
        <dbReference type="EMBL" id="TDL43172.1"/>
    </source>
</evidence>
<dbReference type="EMBL" id="SMZX01000002">
    <property type="protein sequence ID" value="TDL43172.1"/>
    <property type="molecule type" value="Genomic_DNA"/>
</dbReference>
<feature type="transmembrane region" description="Helical" evidence="1">
    <location>
        <begin position="102"/>
        <end position="119"/>
    </location>
</feature>
<accession>A0A4R5YDM9</accession>
<protein>
    <submittedName>
        <fullName evidence="3">DUF2809 domain-containing protein</fullName>
    </submittedName>
</protein>
<dbReference type="InterPro" id="IPR021257">
    <property type="entry name" value="DUF2809"/>
</dbReference>
<dbReference type="STRING" id="273677.BW34_00020"/>
<organism evidence="3 4">
    <name type="scientific">Microbacterium oleivorans</name>
    <dbReference type="NCBI Taxonomy" id="273677"/>
    <lineage>
        <taxon>Bacteria</taxon>
        <taxon>Bacillati</taxon>
        <taxon>Actinomycetota</taxon>
        <taxon>Actinomycetes</taxon>
        <taxon>Micrococcales</taxon>
        <taxon>Microbacteriaceae</taxon>
        <taxon>Microbacterium</taxon>
    </lineage>
</organism>
<evidence type="ECO:0000256" key="1">
    <source>
        <dbReference type="SAM" id="Phobius"/>
    </source>
</evidence>
<comment type="caution">
    <text evidence="3">The sequence shown here is derived from an EMBL/GenBank/DDBJ whole genome shotgun (WGS) entry which is preliminary data.</text>
</comment>
<evidence type="ECO:0000313" key="4">
    <source>
        <dbReference type="Proteomes" id="UP000295633"/>
    </source>
</evidence>
<sequence>MKRRLLGVAVALAAVACGLAVHLGAADTAASDIAGDALYVVAVWGGLVALFPRASSWLIGAIVVAWSVGVELFQLTGLPVAWAGEWPPIVLVFGTVFDARDLLVYAVTGAVLTVTDAGVRSALARHRAAVSAAA</sequence>
<dbReference type="PROSITE" id="PS51257">
    <property type="entry name" value="PROKAR_LIPOPROTEIN"/>
    <property type="match status" value="1"/>
</dbReference>
<feature type="transmembrane region" description="Helical" evidence="1">
    <location>
        <begin position="30"/>
        <end position="51"/>
    </location>
</feature>
<dbReference type="RefSeq" id="WP_091352608.1">
    <property type="nucleotide sequence ID" value="NZ_SMZX01000002.1"/>
</dbReference>
<keyword evidence="2" id="KW-0732">Signal</keyword>
<keyword evidence="1" id="KW-0812">Transmembrane</keyword>